<name>A0A2P4EYZ9_9GAMM</name>
<proteinExistence type="predicted"/>
<evidence type="ECO:0000313" key="2">
    <source>
        <dbReference type="EMBL" id="POB05677.1"/>
    </source>
</evidence>
<evidence type="ECO:0000313" key="3">
    <source>
        <dbReference type="Proteomes" id="UP000243451"/>
    </source>
</evidence>
<comment type="caution">
    <text evidence="2">The sequence shown here is derived from an EMBL/GenBank/DDBJ whole genome shotgun (WGS) entry which is preliminary data.</text>
</comment>
<dbReference type="SUPFAM" id="SSF54427">
    <property type="entry name" value="NTF2-like"/>
    <property type="match status" value="1"/>
</dbReference>
<organism evidence="2 3">
    <name type="scientific">Halopseudomonas oceani</name>
    <dbReference type="NCBI Taxonomy" id="1708783"/>
    <lineage>
        <taxon>Bacteria</taxon>
        <taxon>Pseudomonadati</taxon>
        <taxon>Pseudomonadota</taxon>
        <taxon>Gammaproteobacteria</taxon>
        <taxon>Pseudomonadales</taxon>
        <taxon>Pseudomonadaceae</taxon>
        <taxon>Halopseudomonas</taxon>
    </lineage>
</organism>
<dbReference type="PANTHER" id="PTHR33747">
    <property type="entry name" value="UPF0225 PROTEIN SCO1677"/>
    <property type="match status" value="1"/>
</dbReference>
<dbReference type="InterPro" id="IPR004027">
    <property type="entry name" value="SEC_C_motif"/>
</dbReference>
<dbReference type="OrthoDB" id="21421at2"/>
<protein>
    <recommendedName>
        <fullName evidence="1">YchJ-like middle NTF2-like domain-containing protein</fullName>
    </recommendedName>
</protein>
<dbReference type="InterPro" id="IPR032710">
    <property type="entry name" value="NTF2-like_dom_sf"/>
</dbReference>
<sequence>MTPTITAAAPCPCDSGRQYGECCQPLHQGNAAPSAERLMRSRYCAYTLGLIDYLVATTVPAQQAYLDVDAMRQWSQHSRWLGLTVESANELPGAPTAQVTFIARWQDPDGSAQTHRECSDFRLIQSRWYFLDPNQPIKAGRNEPCPCGSGRKFKQCCAR</sequence>
<dbReference type="AlphaFoldDB" id="A0A2P4EYZ9"/>
<dbReference type="NCBIfam" id="NF001213">
    <property type="entry name" value="PRK00183.1"/>
    <property type="match status" value="1"/>
</dbReference>
<dbReference type="Proteomes" id="UP000243451">
    <property type="component" value="Unassembled WGS sequence"/>
</dbReference>
<dbReference type="InterPro" id="IPR048469">
    <property type="entry name" value="YchJ-like_M"/>
</dbReference>
<dbReference type="SUPFAM" id="SSF103642">
    <property type="entry name" value="Sec-C motif"/>
    <property type="match status" value="1"/>
</dbReference>
<dbReference type="Gene3D" id="3.10.450.50">
    <property type="match status" value="1"/>
</dbReference>
<dbReference type="Pfam" id="PF17775">
    <property type="entry name" value="YchJ_M-like"/>
    <property type="match status" value="1"/>
</dbReference>
<gene>
    <name evidence="2" type="ORF">C1949_03025</name>
</gene>
<dbReference type="EMBL" id="PPSK01000002">
    <property type="protein sequence ID" value="POB05677.1"/>
    <property type="molecule type" value="Genomic_DNA"/>
</dbReference>
<evidence type="ECO:0000259" key="1">
    <source>
        <dbReference type="Pfam" id="PF17775"/>
    </source>
</evidence>
<reference evidence="2 3" key="1">
    <citation type="submission" date="2018-01" db="EMBL/GenBank/DDBJ databases">
        <title>Draft genome of the type strain Pseudomonas oceani DSM 100277 isolated from the deep water in Okinawa trough, northwestern Pacific Ocean.</title>
        <authorList>
            <person name="Gomila M."/>
            <person name="Mulet M."/>
            <person name="Garcia-Valdes E."/>
            <person name="Lalucat J."/>
        </authorList>
    </citation>
    <scope>NUCLEOTIDE SEQUENCE [LARGE SCALE GENOMIC DNA]</scope>
    <source>
        <strain evidence="2 3">DSM 100277</strain>
    </source>
</reference>
<keyword evidence="3" id="KW-1185">Reference proteome</keyword>
<accession>A0A2P4EYZ9</accession>
<dbReference type="RefSeq" id="WP_104737003.1">
    <property type="nucleotide sequence ID" value="NZ_BMHR01000004.1"/>
</dbReference>
<dbReference type="NCBIfam" id="NF002486">
    <property type="entry name" value="PRK01752.1"/>
    <property type="match status" value="1"/>
</dbReference>
<dbReference type="Pfam" id="PF02810">
    <property type="entry name" value="SEC-C"/>
    <property type="match status" value="2"/>
</dbReference>
<feature type="domain" description="YchJ-like middle NTF2-like" evidence="1">
    <location>
        <begin position="34"/>
        <end position="132"/>
    </location>
</feature>
<dbReference type="PANTHER" id="PTHR33747:SF1">
    <property type="entry name" value="ADENYLATE CYCLASE-ASSOCIATED CAP C-TERMINAL DOMAIN-CONTAINING PROTEIN"/>
    <property type="match status" value="1"/>
</dbReference>